<dbReference type="InterPro" id="IPR011010">
    <property type="entry name" value="DNA_brk_join_enz"/>
</dbReference>
<dbReference type="EMBL" id="QNUG01000012">
    <property type="protein sequence ID" value="REC71102.1"/>
    <property type="molecule type" value="Genomic_DNA"/>
</dbReference>
<dbReference type="OrthoDB" id="9801717at2"/>
<comment type="similarity">
    <text evidence="1">Belongs to the 'phage' integrase family.</text>
</comment>
<evidence type="ECO:0000313" key="8">
    <source>
        <dbReference type="EMBL" id="REC71102.1"/>
    </source>
</evidence>
<dbReference type="InterPro" id="IPR044068">
    <property type="entry name" value="CB"/>
</dbReference>
<evidence type="ECO:0000256" key="3">
    <source>
        <dbReference type="ARBA" id="ARBA00023125"/>
    </source>
</evidence>
<sequence>MKKLPLNNAGYQHLLKAFEEWLDILGYAQGTVYNLPNYNREFLYLLEQNNVRQLTNIDHKHIKNYHSHLLSRTNEREGGALSSNYINGHLFALEKFFEFLRHKGVKNLPEINIRRLEIEKFKREILTIGEIKELYKVIDEQECITPKQEALNYQDRVLLAIYYGCGLRNSEGRTLCLEDINLDTQILHVKKGKGNKQRLIPFNNAVKECLKIWMYEYRMILLKDKTESRLLISSLGKPIAGCTLGNRLKRLIAQSSNIKLKEKNITLHSLRHSIATHLLAGGMDIQKVQKFLGHSCLDTTEIYTHLIEEV</sequence>
<dbReference type="Pfam" id="PF00589">
    <property type="entry name" value="Phage_integrase"/>
    <property type="match status" value="1"/>
</dbReference>
<comment type="caution">
    <text evidence="8">The sequence shown here is derived from an EMBL/GenBank/DDBJ whole genome shotgun (WGS) entry which is preliminary data.</text>
</comment>
<reference evidence="8" key="2">
    <citation type="submission" date="2018-06" db="EMBL/GenBank/DDBJ databases">
        <authorList>
            <person name="Zhirakovskaya E."/>
        </authorList>
    </citation>
    <scope>NUCLEOTIDE SEQUENCE</scope>
    <source>
        <strain evidence="8">KCTC 22104</strain>
    </source>
</reference>
<dbReference type="PANTHER" id="PTHR30349:SF41">
    <property type="entry name" value="INTEGRASE_RECOMBINASE PROTEIN MJ0367-RELATED"/>
    <property type="match status" value="1"/>
</dbReference>
<dbReference type="AlphaFoldDB" id="A0A3D9CZB1"/>
<organism evidence="8 10">
    <name type="scientific">Epilithonimonas hispanica</name>
    <dbReference type="NCBI Taxonomy" id="358687"/>
    <lineage>
        <taxon>Bacteria</taxon>
        <taxon>Pseudomonadati</taxon>
        <taxon>Bacteroidota</taxon>
        <taxon>Flavobacteriia</taxon>
        <taxon>Flavobacteriales</taxon>
        <taxon>Weeksellaceae</taxon>
        <taxon>Chryseobacterium group</taxon>
        <taxon>Epilithonimonas</taxon>
    </lineage>
</organism>
<evidence type="ECO:0000259" key="7">
    <source>
        <dbReference type="PROSITE" id="PS51900"/>
    </source>
</evidence>
<dbReference type="PANTHER" id="PTHR30349">
    <property type="entry name" value="PHAGE INTEGRASE-RELATED"/>
    <property type="match status" value="1"/>
</dbReference>
<dbReference type="GO" id="GO:0006310">
    <property type="term" value="P:DNA recombination"/>
    <property type="evidence" value="ECO:0007669"/>
    <property type="project" value="UniProtKB-KW"/>
</dbReference>
<evidence type="ECO:0000313" key="10">
    <source>
        <dbReference type="Proteomes" id="UP000256326"/>
    </source>
</evidence>
<dbReference type="GO" id="GO:0015074">
    <property type="term" value="P:DNA integration"/>
    <property type="evidence" value="ECO:0007669"/>
    <property type="project" value="UniProtKB-KW"/>
</dbReference>
<evidence type="ECO:0000256" key="2">
    <source>
        <dbReference type="ARBA" id="ARBA00022908"/>
    </source>
</evidence>
<dbReference type="RefSeq" id="WP_116034307.1">
    <property type="nucleotide sequence ID" value="NZ_JBHLVV010000124.1"/>
</dbReference>
<evidence type="ECO:0008006" key="11">
    <source>
        <dbReference type="Google" id="ProtNLM"/>
    </source>
</evidence>
<evidence type="ECO:0000259" key="6">
    <source>
        <dbReference type="PROSITE" id="PS51898"/>
    </source>
</evidence>
<dbReference type="InterPro" id="IPR002104">
    <property type="entry name" value="Integrase_catalytic"/>
</dbReference>
<dbReference type="InterPro" id="IPR010998">
    <property type="entry name" value="Integrase_recombinase_N"/>
</dbReference>
<proteinExistence type="inferred from homology"/>
<dbReference type="PROSITE" id="PS51900">
    <property type="entry name" value="CB"/>
    <property type="match status" value="1"/>
</dbReference>
<keyword evidence="2" id="KW-0229">DNA integration</keyword>
<evidence type="ECO:0000313" key="9">
    <source>
        <dbReference type="EMBL" id="REC71107.1"/>
    </source>
</evidence>
<dbReference type="Gene3D" id="1.10.443.10">
    <property type="entry name" value="Intergrase catalytic core"/>
    <property type="match status" value="1"/>
</dbReference>
<keyword evidence="10" id="KW-1185">Reference proteome</keyword>
<dbReference type="Gene3D" id="1.10.150.130">
    <property type="match status" value="1"/>
</dbReference>
<keyword evidence="4" id="KW-0233">DNA recombination</keyword>
<feature type="domain" description="Tyr recombinase" evidence="6">
    <location>
        <begin position="121"/>
        <end position="310"/>
    </location>
</feature>
<gene>
    <name evidence="8" type="ORF">DRF58_07570</name>
    <name evidence="9" type="ORF">DRF58_07595</name>
</gene>
<feature type="domain" description="Core-binding (CB)" evidence="7">
    <location>
        <begin position="12"/>
        <end position="101"/>
    </location>
</feature>
<dbReference type="GO" id="GO:0003677">
    <property type="term" value="F:DNA binding"/>
    <property type="evidence" value="ECO:0007669"/>
    <property type="project" value="UniProtKB-UniRule"/>
</dbReference>
<name>A0A3D9CZB1_9FLAO</name>
<dbReference type="PROSITE" id="PS51898">
    <property type="entry name" value="TYR_RECOMBINASE"/>
    <property type="match status" value="1"/>
</dbReference>
<evidence type="ECO:0000256" key="4">
    <source>
        <dbReference type="ARBA" id="ARBA00023172"/>
    </source>
</evidence>
<dbReference type="Proteomes" id="UP000256326">
    <property type="component" value="Unassembled WGS sequence"/>
</dbReference>
<dbReference type="InterPro" id="IPR013762">
    <property type="entry name" value="Integrase-like_cat_sf"/>
</dbReference>
<dbReference type="SUPFAM" id="SSF56349">
    <property type="entry name" value="DNA breaking-rejoining enzymes"/>
    <property type="match status" value="1"/>
</dbReference>
<accession>A0A3D9CZB1</accession>
<evidence type="ECO:0000256" key="1">
    <source>
        <dbReference type="ARBA" id="ARBA00008857"/>
    </source>
</evidence>
<dbReference type="EMBL" id="QNUG01000012">
    <property type="protein sequence ID" value="REC71107.1"/>
    <property type="molecule type" value="Genomic_DNA"/>
</dbReference>
<dbReference type="InterPro" id="IPR050090">
    <property type="entry name" value="Tyrosine_recombinase_XerCD"/>
</dbReference>
<evidence type="ECO:0000256" key="5">
    <source>
        <dbReference type="PROSITE-ProRule" id="PRU01248"/>
    </source>
</evidence>
<keyword evidence="3 5" id="KW-0238">DNA-binding</keyword>
<reference evidence="8 10" key="1">
    <citation type="journal article" date="2006" name="Int. J. Syst. Evol. Microbiol.">
        <title>Chryseobacterium hispanicum sp. nov., isolated from the drinking water distribution system of Sevilla, Spain.</title>
        <authorList>
            <person name="Gallego V."/>
            <person name="Garcia M.T."/>
            <person name="Ventosa A."/>
        </authorList>
    </citation>
    <scope>NUCLEOTIDE SEQUENCE [LARGE SCALE GENOMIC DNA]</scope>
    <source>
        <strain evidence="8 10">KCTC 22104</strain>
    </source>
</reference>
<protein>
    <recommendedName>
        <fullName evidence="11">Integrase/recombinase XerD</fullName>
    </recommendedName>
</protein>